<keyword evidence="1" id="KW-1133">Transmembrane helix</keyword>
<name>A0A250FPD1_9FLAO</name>
<dbReference type="AlphaFoldDB" id="A0A250FPD1"/>
<evidence type="ECO:0000313" key="3">
    <source>
        <dbReference type="EMBL" id="ATA86871.1"/>
    </source>
</evidence>
<sequence length="69" mass="7723">MERNIGKLDKQVRLIFVLVSAILGVTKVITNDTIASILGIISIAFIVTILLNFSPLYRLFGINTYKNKK</sequence>
<dbReference type="Proteomes" id="UP000217250">
    <property type="component" value="Chromosome"/>
</dbReference>
<protein>
    <recommendedName>
        <fullName evidence="2">Inner membrane protein YgaP-like transmembrane domain-containing protein</fullName>
    </recommendedName>
</protein>
<gene>
    <name evidence="3" type="ORF">CGC50_06675</name>
</gene>
<organism evidence="3 4">
    <name type="scientific">Capnocytophaga gingivalis</name>
    <dbReference type="NCBI Taxonomy" id="1017"/>
    <lineage>
        <taxon>Bacteria</taxon>
        <taxon>Pseudomonadati</taxon>
        <taxon>Bacteroidota</taxon>
        <taxon>Flavobacteriia</taxon>
        <taxon>Flavobacteriales</taxon>
        <taxon>Flavobacteriaceae</taxon>
        <taxon>Capnocytophaga</taxon>
    </lineage>
</organism>
<dbReference type="OrthoDB" id="9804804at2"/>
<dbReference type="Pfam" id="PF11127">
    <property type="entry name" value="YgaP-like_TM"/>
    <property type="match status" value="1"/>
</dbReference>
<dbReference type="KEGG" id="cgh:CGC50_06675"/>
<feature type="transmembrane region" description="Helical" evidence="1">
    <location>
        <begin position="12"/>
        <end position="30"/>
    </location>
</feature>
<dbReference type="GeneID" id="84808238"/>
<evidence type="ECO:0000259" key="2">
    <source>
        <dbReference type="Pfam" id="PF11127"/>
    </source>
</evidence>
<evidence type="ECO:0000313" key="4">
    <source>
        <dbReference type="Proteomes" id="UP000217250"/>
    </source>
</evidence>
<dbReference type="RefSeq" id="WP_095910195.1">
    <property type="nucleotide sequence ID" value="NZ_CAURQZ010000007.1"/>
</dbReference>
<feature type="domain" description="Inner membrane protein YgaP-like transmembrane" evidence="2">
    <location>
        <begin position="1"/>
        <end position="67"/>
    </location>
</feature>
<accession>A0A250FPD1</accession>
<feature type="transmembrane region" description="Helical" evidence="1">
    <location>
        <begin position="36"/>
        <end position="60"/>
    </location>
</feature>
<dbReference type="EMBL" id="CP022386">
    <property type="protein sequence ID" value="ATA86871.1"/>
    <property type="molecule type" value="Genomic_DNA"/>
</dbReference>
<reference evidence="4" key="1">
    <citation type="submission" date="2017-06" db="EMBL/GenBank/DDBJ databases">
        <title>Capnocytophaga spp. assemblies.</title>
        <authorList>
            <person name="Gulvik C.A."/>
        </authorList>
    </citation>
    <scope>NUCLEOTIDE SEQUENCE [LARGE SCALE GENOMIC DNA]</scope>
    <source>
        <strain evidence="4">H1496</strain>
    </source>
</reference>
<proteinExistence type="predicted"/>
<evidence type="ECO:0000256" key="1">
    <source>
        <dbReference type="SAM" id="Phobius"/>
    </source>
</evidence>
<keyword evidence="1" id="KW-0812">Transmembrane</keyword>
<keyword evidence="1" id="KW-0472">Membrane</keyword>
<dbReference type="InterPro" id="IPR021309">
    <property type="entry name" value="YgaP-like_TM"/>
</dbReference>